<dbReference type="AlphaFoldDB" id="A0A9P9FUE4"/>
<dbReference type="InterPro" id="IPR012337">
    <property type="entry name" value="RNaseH-like_sf"/>
</dbReference>
<evidence type="ECO:0000313" key="3">
    <source>
        <dbReference type="EMBL" id="KAH7175551.1"/>
    </source>
</evidence>
<keyword evidence="4" id="KW-1185">Reference proteome</keyword>
<dbReference type="InterPro" id="IPR040151">
    <property type="entry name" value="Gfd2/YDR514C-like"/>
</dbReference>
<feature type="region of interest" description="Disordered" evidence="1">
    <location>
        <begin position="195"/>
        <end position="215"/>
    </location>
</feature>
<comment type="caution">
    <text evidence="3">The sequence shown here is derived from an EMBL/GenBank/DDBJ whole genome shotgun (WGS) entry which is preliminary data.</text>
</comment>
<proteinExistence type="predicted"/>
<dbReference type="Proteomes" id="UP000738349">
    <property type="component" value="Unassembled WGS sequence"/>
</dbReference>
<dbReference type="PANTHER" id="PTHR28083:SF1">
    <property type="entry name" value="GOOD FOR FULL DBP5 ACTIVITY PROTEIN 2"/>
    <property type="match status" value="1"/>
</dbReference>
<evidence type="ECO:0000313" key="4">
    <source>
        <dbReference type="Proteomes" id="UP000738349"/>
    </source>
</evidence>
<sequence>MNNFLEAEDNQTGLAVLDTKDLHRANSTKLISTYNLITGSPSYIIKSSKKFLFGRSSPIRPPKILKNQAIVLIGHGIRGEVDISARLGFNFTEDSISGIIDTSSLANEVFGFWGCSLRELSTMLGYPFDRLHSAGSDAHFTLRAALLLAIRGCEDPSHAASTILRAISFRDIPYLVDHEVRAALKREKRLARSRKHQSKSWSVERQNEIRGRACS</sequence>
<dbReference type="PANTHER" id="PTHR28083">
    <property type="entry name" value="GOOD FOR FULL DBP5 ACTIVITY PROTEIN 2"/>
    <property type="match status" value="1"/>
</dbReference>
<dbReference type="InterPro" id="IPR048519">
    <property type="entry name" value="Gfd2/YDR514C-like_C"/>
</dbReference>
<evidence type="ECO:0000259" key="2">
    <source>
        <dbReference type="Pfam" id="PF21762"/>
    </source>
</evidence>
<organism evidence="3 4">
    <name type="scientific">Dactylonectria macrodidyma</name>
    <dbReference type="NCBI Taxonomy" id="307937"/>
    <lineage>
        <taxon>Eukaryota</taxon>
        <taxon>Fungi</taxon>
        <taxon>Dikarya</taxon>
        <taxon>Ascomycota</taxon>
        <taxon>Pezizomycotina</taxon>
        <taxon>Sordariomycetes</taxon>
        <taxon>Hypocreomycetidae</taxon>
        <taxon>Hypocreales</taxon>
        <taxon>Nectriaceae</taxon>
        <taxon>Dactylonectria</taxon>
    </lineage>
</organism>
<reference evidence="3" key="1">
    <citation type="journal article" date="2021" name="Nat. Commun.">
        <title>Genetic determinants of endophytism in the Arabidopsis root mycobiome.</title>
        <authorList>
            <person name="Mesny F."/>
            <person name="Miyauchi S."/>
            <person name="Thiergart T."/>
            <person name="Pickel B."/>
            <person name="Atanasova L."/>
            <person name="Karlsson M."/>
            <person name="Huettel B."/>
            <person name="Barry K.W."/>
            <person name="Haridas S."/>
            <person name="Chen C."/>
            <person name="Bauer D."/>
            <person name="Andreopoulos W."/>
            <person name="Pangilinan J."/>
            <person name="LaButti K."/>
            <person name="Riley R."/>
            <person name="Lipzen A."/>
            <person name="Clum A."/>
            <person name="Drula E."/>
            <person name="Henrissat B."/>
            <person name="Kohler A."/>
            <person name="Grigoriev I.V."/>
            <person name="Martin F.M."/>
            <person name="Hacquard S."/>
        </authorList>
    </citation>
    <scope>NUCLEOTIDE SEQUENCE</scope>
    <source>
        <strain evidence="3">MPI-CAGE-AT-0147</strain>
    </source>
</reference>
<feature type="compositionally biased region" description="Basic and acidic residues" evidence="1">
    <location>
        <begin position="205"/>
        <end position="215"/>
    </location>
</feature>
<dbReference type="OrthoDB" id="5953249at2759"/>
<feature type="domain" description="Gfd2/YDR514C-like C-terminal" evidence="2">
    <location>
        <begin position="66"/>
        <end position="146"/>
    </location>
</feature>
<dbReference type="SUPFAM" id="SSF53098">
    <property type="entry name" value="Ribonuclease H-like"/>
    <property type="match status" value="1"/>
</dbReference>
<accession>A0A9P9FUE4</accession>
<dbReference type="EMBL" id="JAGMUV010000001">
    <property type="protein sequence ID" value="KAH7175551.1"/>
    <property type="molecule type" value="Genomic_DNA"/>
</dbReference>
<name>A0A9P9FUE4_9HYPO</name>
<dbReference type="Pfam" id="PF21762">
    <property type="entry name" value="DEDDh_C"/>
    <property type="match status" value="1"/>
</dbReference>
<gene>
    <name evidence="3" type="ORF">EDB81DRAFT_10388</name>
</gene>
<protein>
    <recommendedName>
        <fullName evidence="2">Gfd2/YDR514C-like C-terminal domain-containing protein</fullName>
    </recommendedName>
</protein>
<evidence type="ECO:0000256" key="1">
    <source>
        <dbReference type="SAM" id="MobiDB-lite"/>
    </source>
</evidence>